<evidence type="ECO:0000256" key="1">
    <source>
        <dbReference type="ARBA" id="ARBA00009798"/>
    </source>
</evidence>
<evidence type="ECO:0000256" key="4">
    <source>
        <dbReference type="PIRNR" id="PIRNR006181"/>
    </source>
</evidence>
<dbReference type="InterPro" id="IPR007214">
    <property type="entry name" value="YbaK/aa-tRNA-synth-assoc-dom"/>
</dbReference>
<dbReference type="InterPro" id="IPR004369">
    <property type="entry name" value="Prolyl-tRNA_editing_YbaK/EbsC"/>
</dbReference>
<name>A0ABR7EGZ1_9FIRM</name>
<dbReference type="CDD" id="cd00002">
    <property type="entry name" value="YbaK_deacylase"/>
    <property type="match status" value="1"/>
</dbReference>
<dbReference type="RefSeq" id="WP_186858508.1">
    <property type="nucleotide sequence ID" value="NZ_JACOON010000006.1"/>
</dbReference>
<sequence>MGTVKTNAMRMLDRAKIAYKTHSYEVKDGAVDGITAAKKLGIAPEKVFKTLVTQGADRQYFVFVVPVERELDLKKAARAVGEKHVEMIPVKDLNKVTGYIRGGCSPVGMKKAYGTVIDRSCGQLPEMLVSAGKVGQQIELAPQDLIAAVHAKTADLVRE</sequence>
<evidence type="ECO:0000259" key="5">
    <source>
        <dbReference type="Pfam" id="PF04073"/>
    </source>
</evidence>
<dbReference type="PANTHER" id="PTHR30411:SF0">
    <property type="entry name" value="CYS-TRNA(PRO)_CYS-TRNA(CYS) DEACYLASE YBAK"/>
    <property type="match status" value="1"/>
</dbReference>
<dbReference type="NCBIfam" id="TIGR00011">
    <property type="entry name" value="YbaK_EbsC"/>
    <property type="match status" value="1"/>
</dbReference>
<dbReference type="PANTHER" id="PTHR30411">
    <property type="entry name" value="CYTOPLASMIC PROTEIN"/>
    <property type="match status" value="1"/>
</dbReference>
<evidence type="ECO:0000313" key="7">
    <source>
        <dbReference type="Proteomes" id="UP000606889"/>
    </source>
</evidence>
<dbReference type="EMBL" id="JACOON010000006">
    <property type="protein sequence ID" value="MBC5649065.1"/>
    <property type="molecule type" value="Genomic_DNA"/>
</dbReference>
<comment type="caution">
    <text evidence="6">The sequence shown here is derived from an EMBL/GenBank/DDBJ whole genome shotgun (WGS) entry which is preliminary data.</text>
</comment>
<keyword evidence="3 4" id="KW-0456">Lyase</keyword>
<evidence type="ECO:0000256" key="2">
    <source>
        <dbReference type="ARBA" id="ARBA00022917"/>
    </source>
</evidence>
<feature type="domain" description="YbaK/aminoacyl-tRNA synthetase-associated" evidence="5">
    <location>
        <begin position="36"/>
        <end position="146"/>
    </location>
</feature>
<dbReference type="PIRSF" id="PIRSF006181">
    <property type="entry name" value="EbsC_YbaK"/>
    <property type="match status" value="1"/>
</dbReference>
<accession>A0ABR7EGZ1</accession>
<dbReference type="Proteomes" id="UP000606889">
    <property type="component" value="Unassembled WGS sequence"/>
</dbReference>
<protein>
    <recommendedName>
        <fullName evidence="4">Cys-tRNA(Pro)/Cys-tRNA(Cys) deacylase</fullName>
        <ecNumber evidence="4">4.2.-.-</ecNumber>
    </recommendedName>
</protein>
<gene>
    <name evidence="6" type="primary">ybaK</name>
    <name evidence="6" type="ORF">H8S18_12015</name>
</gene>
<dbReference type="Pfam" id="PF04073">
    <property type="entry name" value="tRNA_edit"/>
    <property type="match status" value="1"/>
</dbReference>
<keyword evidence="2 4" id="KW-0648">Protein biosynthesis</keyword>
<dbReference type="EC" id="4.2.-.-" evidence="4"/>
<organism evidence="6 7">
    <name type="scientific">Christensenella tenuis</name>
    <dbReference type="NCBI Taxonomy" id="2763033"/>
    <lineage>
        <taxon>Bacteria</taxon>
        <taxon>Bacillati</taxon>
        <taxon>Bacillota</taxon>
        <taxon>Clostridia</taxon>
        <taxon>Christensenellales</taxon>
        <taxon>Christensenellaceae</taxon>
        <taxon>Christensenella</taxon>
    </lineage>
</organism>
<proteinExistence type="inferred from homology"/>
<evidence type="ECO:0000256" key="3">
    <source>
        <dbReference type="ARBA" id="ARBA00023239"/>
    </source>
</evidence>
<reference evidence="6 7" key="1">
    <citation type="submission" date="2020-08" db="EMBL/GenBank/DDBJ databases">
        <title>Genome public.</title>
        <authorList>
            <person name="Liu C."/>
            <person name="Sun Q."/>
        </authorList>
    </citation>
    <scope>NUCLEOTIDE SEQUENCE [LARGE SCALE GENOMIC DNA]</scope>
    <source>
        <strain evidence="6 7">NSJ-35</strain>
    </source>
</reference>
<comment type="similarity">
    <text evidence="1 4">Belongs to the prolyl-tRNA editing family. YbaK/EbsC subfamily.</text>
</comment>
<dbReference type="Gene3D" id="3.90.960.10">
    <property type="entry name" value="YbaK/aminoacyl-tRNA synthetase-associated domain"/>
    <property type="match status" value="1"/>
</dbReference>
<evidence type="ECO:0000313" key="6">
    <source>
        <dbReference type="EMBL" id="MBC5649065.1"/>
    </source>
</evidence>
<dbReference type="SUPFAM" id="SSF55826">
    <property type="entry name" value="YbaK/ProRS associated domain"/>
    <property type="match status" value="1"/>
</dbReference>
<keyword evidence="7" id="KW-1185">Reference proteome</keyword>
<dbReference type="InterPro" id="IPR036754">
    <property type="entry name" value="YbaK/aa-tRNA-synt-asso_dom_sf"/>
</dbReference>